<dbReference type="STRING" id="1834181.A5880_001040"/>
<dbReference type="AlphaFoldDB" id="A0A242CJE1"/>
<name>A0A242CJE1_9ENTE</name>
<reference evidence="4" key="1">
    <citation type="submission" date="2017-05" db="EMBL/GenBank/DDBJ databases">
        <title>The Genome Sequence of Enterococcus sp. 4G2_DIV0659.</title>
        <authorList>
            <consortium name="The Broad Institute Genomics Platform"/>
            <consortium name="The Broad Institute Genomic Center for Infectious Diseases"/>
            <person name="Earl A."/>
            <person name="Manson A."/>
            <person name="Schwartman J."/>
            <person name="Gilmore M."/>
            <person name="Abouelleil A."/>
            <person name="Cao P."/>
            <person name="Chapman S."/>
            <person name="Cusick C."/>
            <person name="Shea T."/>
            <person name="Young S."/>
            <person name="Neafsey D."/>
            <person name="Nusbaum C."/>
            <person name="Birren B."/>
        </authorList>
    </citation>
    <scope>NUCLEOTIDE SEQUENCE [LARGE SCALE GENOMIC DNA]</scope>
    <source>
        <strain evidence="4">4G2_DIV0659</strain>
    </source>
</reference>
<dbReference type="EMBL" id="NGLE01000001">
    <property type="protein sequence ID" value="OTO10356.1"/>
    <property type="molecule type" value="Genomic_DNA"/>
</dbReference>
<comment type="caution">
    <text evidence="4">The sequence shown here is derived from an EMBL/GenBank/DDBJ whole genome shotgun (WGS) entry which is preliminary data.</text>
</comment>
<gene>
    <name evidence="4" type="ORF">A5880_001040</name>
    <name evidence="3" type="ORF">A5880_003151</name>
</gene>
<feature type="transmembrane region" description="Helical" evidence="1">
    <location>
        <begin position="17"/>
        <end position="37"/>
    </location>
</feature>
<dbReference type="EMBL" id="NGLE02000001">
    <property type="protein sequence ID" value="MEI5995560.1"/>
    <property type="molecule type" value="Genomic_DNA"/>
</dbReference>
<reference evidence="3 5" key="2">
    <citation type="submission" date="2018-07" db="EMBL/GenBank/DDBJ databases">
        <title>The Genome Sequence of Enterococcus sp. DIV0659b.</title>
        <authorList>
            <consortium name="The Broad Institute Genomics Platform"/>
            <consortium name="The Broad Institute Genomic Center for Infectious Diseases"/>
            <person name="Earl A."/>
            <person name="Manson A."/>
            <person name="Schwartman J."/>
            <person name="Gilmore M."/>
            <person name="Abouelleil A."/>
            <person name="Cao P."/>
            <person name="Chapman S."/>
            <person name="Cusick C."/>
            <person name="Shea T."/>
            <person name="Young S."/>
            <person name="Neafsey D."/>
            <person name="Nusbaum C."/>
            <person name="Birren B."/>
        </authorList>
    </citation>
    <scope>NUCLEOTIDE SEQUENCE [LARGE SCALE GENOMIC DNA]</scope>
    <source>
        <strain evidence="3 5">4G2_DIV0659</strain>
    </source>
</reference>
<keyword evidence="1" id="KW-0472">Membrane</keyword>
<evidence type="ECO:0000313" key="5">
    <source>
        <dbReference type="Proteomes" id="UP000195139"/>
    </source>
</evidence>
<feature type="domain" description="WxL" evidence="2">
    <location>
        <begin position="40"/>
        <end position="252"/>
    </location>
</feature>
<protein>
    <recommendedName>
        <fullName evidence="2">WxL domain-containing protein</fullName>
    </recommendedName>
</protein>
<dbReference type="Pfam" id="PF13731">
    <property type="entry name" value="WxL"/>
    <property type="match status" value="1"/>
</dbReference>
<keyword evidence="1" id="KW-0812">Transmembrane</keyword>
<sequence length="253" mass="28078">MDHNTGEESMIKTINKLFYSIILVVGSLIITQTMTIAEANTGVPSEVEVFFTENKDPTPPLNPKDPNEHVEVISDLPIKPGTEGPLSVDFAPNVVFGEQEASEEDDVYYAQLTKVRKKSDDTVDEVPNYIQITDNRGKDNGWKLTVKQNGQLRNGDHILVGAEMMLKNVTLISPNDNKKPIYTKDILLDPVASQPIEVSKSDEKTGKGTWIIMFGSNLSESKKSIQIKVPGDTDKKRGKYTTSLTWELVDSPI</sequence>
<accession>A0A242CJE1</accession>
<organism evidence="4">
    <name type="scientific">Candidatus Enterococcus mansonii</name>
    <dbReference type="NCBI Taxonomy" id="1834181"/>
    <lineage>
        <taxon>Bacteria</taxon>
        <taxon>Bacillati</taxon>
        <taxon>Bacillota</taxon>
        <taxon>Bacilli</taxon>
        <taxon>Lactobacillales</taxon>
        <taxon>Enterococcaceae</taxon>
        <taxon>Enterococcus</taxon>
    </lineage>
</organism>
<evidence type="ECO:0000313" key="4">
    <source>
        <dbReference type="EMBL" id="OTO10356.1"/>
    </source>
</evidence>
<evidence type="ECO:0000256" key="1">
    <source>
        <dbReference type="SAM" id="Phobius"/>
    </source>
</evidence>
<evidence type="ECO:0000259" key="2">
    <source>
        <dbReference type="Pfam" id="PF13731"/>
    </source>
</evidence>
<dbReference type="Proteomes" id="UP000195139">
    <property type="component" value="Unassembled WGS sequence"/>
</dbReference>
<proteinExistence type="predicted"/>
<dbReference type="InterPro" id="IPR027994">
    <property type="entry name" value="WxL_dom"/>
</dbReference>
<keyword evidence="5" id="KW-1185">Reference proteome</keyword>
<evidence type="ECO:0000313" key="3">
    <source>
        <dbReference type="EMBL" id="MEI5995560.1"/>
    </source>
</evidence>
<keyword evidence="1" id="KW-1133">Transmembrane helix</keyword>